<evidence type="ECO:0008006" key="4">
    <source>
        <dbReference type="Google" id="ProtNLM"/>
    </source>
</evidence>
<dbReference type="InterPro" id="IPR052270">
    <property type="entry name" value="CACF_protein"/>
</dbReference>
<name>A0AAD5TJP3_9FUNG</name>
<gene>
    <name evidence="2" type="ORF">HDU87_003566</name>
</gene>
<proteinExistence type="predicted"/>
<organism evidence="2 3">
    <name type="scientific">Geranomyces variabilis</name>
    <dbReference type="NCBI Taxonomy" id="109894"/>
    <lineage>
        <taxon>Eukaryota</taxon>
        <taxon>Fungi</taxon>
        <taxon>Fungi incertae sedis</taxon>
        <taxon>Chytridiomycota</taxon>
        <taxon>Chytridiomycota incertae sedis</taxon>
        <taxon>Chytridiomycetes</taxon>
        <taxon>Spizellomycetales</taxon>
        <taxon>Powellomycetaceae</taxon>
        <taxon>Geranomyces</taxon>
    </lineage>
</organism>
<dbReference type="GO" id="GO:0019902">
    <property type="term" value="F:phosphatase binding"/>
    <property type="evidence" value="ECO:0007669"/>
    <property type="project" value="TreeGrafter"/>
</dbReference>
<evidence type="ECO:0000313" key="2">
    <source>
        <dbReference type="EMBL" id="KAJ3178492.1"/>
    </source>
</evidence>
<feature type="compositionally biased region" description="Low complexity" evidence="1">
    <location>
        <begin position="54"/>
        <end position="69"/>
    </location>
</feature>
<dbReference type="PANTHER" id="PTHR22028:SF9">
    <property type="entry name" value="SFI1 SPINDLE BODY DOMAIN-CONTAINING PROTEIN"/>
    <property type="match status" value="1"/>
</dbReference>
<evidence type="ECO:0000256" key="1">
    <source>
        <dbReference type="SAM" id="MobiDB-lite"/>
    </source>
</evidence>
<dbReference type="EMBL" id="JADGJQ010000026">
    <property type="protein sequence ID" value="KAJ3178492.1"/>
    <property type="molecule type" value="Genomic_DNA"/>
</dbReference>
<dbReference type="PROSITE" id="PS50096">
    <property type="entry name" value="IQ"/>
    <property type="match status" value="1"/>
</dbReference>
<dbReference type="PANTHER" id="PTHR22028">
    <property type="entry name" value="SFI1 SPINDLE BODY DOMAIN-CONTAINING PROTEIN-RELATED"/>
    <property type="match status" value="1"/>
</dbReference>
<sequence>MAEWHRWDWQSRPPQHNHHHSIITHDSSSDRLPQASRARPKAAAGIAKTPTHQRTPPGASTPSSSLSRSISIPPWTSLTRPDLAILSEIISLAVPSEPVTPARSLSTSTNCENKSTDLFRILRALSSVFPASEKASVAQRDKYRQLLLRMDNEFPKSTWWDKLHNLRQLVDGGGRSTTAAAPGSQSMSEDVARQYILEPSTYLNASQPAISSYCARHQFAVSQDRAAHPPPRRRSARSHVVHKHNGNSAMLLNDDERIDDHSSIPIIRPELPVEMSSILHDFTERDIRLAKHMDNTPQQDTTLRDTTTLVYEEAKERSREKEEEEKRTSEAYRKEERARRVIVARNFYAWLGYIRSIKSRKARLVTHWMLAVKHWQVQTLKSTMALWIAKMHLIKVRQAAKRRRLASAALHALRRNVIVARQVSHTFRTQYIARSAFLVWRKRAAALVSKRFKIALAQNEVSQRYARRLVLNAMIKWRAACTDRSALRQNERVVAKAVTQNLTRHAFRAWRCEFLHSRALHSAVAYHRIATQKMLFAAWQCASQQRARVRAGCDLLASVRSVGKLKNAFIGWRNRTMEIRADRAKVDLSEKFHRTVELQKGMTIWKWWNSLQSRHHVVARRRAVVVMHTLWRTWIAKRHRKKLERRAADQALLKRMLAQWSQYTARNKTYLVNYALYKKRRAQSYEAAFLLEWRRATSRKQALDRICTTVAVRLQPRSKAAAWHQWRQRLAVKLAQRMKEQEAVAHYGRVVERRFIREWQQRYREHSLRQGRNRIILRDLFVQWRTQFTYVTICLGGLFERFADLHARRITSAALIKMHLVLKSRRQLVLRAGDVYVEHQARTSLRCWHQLYRDIRWQHTFVAQSYLEQTARKLFSHWKNRADCLIEARQNELVKRFRRLMTQRLQRECLQALRFNYRQRSLCRQVSQAKREQLRDVIKAQILREWLRKYHILTERSMVAAERHSRLYMSQVWWVWVLRTHTKQRLNMAYMVLSRWYNQFRMRSIFDAWHASTESTRDLRQRQRRIMQRSRRTKMEIILSSWRTALRCRLLKKKELVLSSKRNKDVQAEFFMHWRCVYLELRAHRRERSILLRKFTHLWIAQWREKIHSELSTRLYRQRRAGMIFRQWLWRTWESIAPDCIKFLQLTGQATVASFLNDPSLRAQYVTKSIPDDLNTFQRLDRVGRILSTTEVQTIIYAEPSDSPPEGYSHRAKWRASVMLVHRLTKNRREAYVQADAVYRPLVLKRSFIFWLQHQRSTRAFKAQAMKMAITRERNQIAAAFARWRAVLDRLDDRKENARIAYRYNLTNNAVRCWRVVMEARAEHERRAGAVHQIARLMQAWSVWRNVLFAKRLAVKKKVDKQLADQHRQWALLRGAFRTMREVYANQRDLRNATIDFRAKHLLRECLHKWLYKASQRILLAQAETTAEQHANNSIQKRAMAIWIRRIRLAMAGQSLANLMAARMVERFFLYWKLRGHRKLQIARKMVALRRLRTLMLENRCRKIFQAWHGFVERGNAIELAQARFAHRLYAIYGVIAPPKARDEIASGRGLARLKTAFALWRAKRVDGVVTRAAERSVYQRRWNRWVQWAAERKAAREQSLALALDDCGHGMSSVRS</sequence>
<feature type="region of interest" description="Disordered" evidence="1">
    <location>
        <begin position="222"/>
        <end position="248"/>
    </location>
</feature>
<evidence type="ECO:0000313" key="3">
    <source>
        <dbReference type="Proteomes" id="UP001212152"/>
    </source>
</evidence>
<feature type="region of interest" description="Disordered" evidence="1">
    <location>
        <begin position="1"/>
        <end position="69"/>
    </location>
</feature>
<feature type="compositionally biased region" description="Basic residues" evidence="1">
    <location>
        <begin position="230"/>
        <end position="245"/>
    </location>
</feature>
<feature type="region of interest" description="Disordered" evidence="1">
    <location>
        <begin position="313"/>
        <end position="332"/>
    </location>
</feature>
<dbReference type="Proteomes" id="UP001212152">
    <property type="component" value="Unassembled WGS sequence"/>
</dbReference>
<comment type="caution">
    <text evidence="2">The sequence shown here is derived from an EMBL/GenBank/DDBJ whole genome shotgun (WGS) entry which is preliminary data.</text>
</comment>
<protein>
    <recommendedName>
        <fullName evidence="4">Sfi1 spindle body domain-containing protein</fullName>
    </recommendedName>
</protein>
<reference evidence="2" key="1">
    <citation type="submission" date="2020-05" db="EMBL/GenBank/DDBJ databases">
        <title>Phylogenomic resolution of chytrid fungi.</title>
        <authorList>
            <person name="Stajich J.E."/>
            <person name="Amses K."/>
            <person name="Simmons R."/>
            <person name="Seto K."/>
            <person name="Myers J."/>
            <person name="Bonds A."/>
            <person name="Quandt C.A."/>
            <person name="Barry K."/>
            <person name="Liu P."/>
            <person name="Grigoriev I."/>
            <person name="Longcore J.E."/>
            <person name="James T.Y."/>
        </authorList>
    </citation>
    <scope>NUCLEOTIDE SEQUENCE</scope>
    <source>
        <strain evidence="2">JEL0379</strain>
    </source>
</reference>
<keyword evidence="3" id="KW-1185">Reference proteome</keyword>
<accession>A0AAD5TJP3</accession>